<dbReference type="Gene3D" id="2.20.25.90">
    <property type="entry name" value="ADC-like domains"/>
    <property type="match status" value="1"/>
</dbReference>
<dbReference type="InterPro" id="IPR027467">
    <property type="entry name" value="MopterinOxRdtase_cofactor_BS"/>
</dbReference>
<keyword evidence="3" id="KW-0408">Iron</keyword>
<organism evidence="6">
    <name type="scientific">marine sediment metagenome</name>
    <dbReference type="NCBI Taxonomy" id="412755"/>
    <lineage>
        <taxon>unclassified sequences</taxon>
        <taxon>metagenomes</taxon>
        <taxon>ecological metagenomes</taxon>
    </lineage>
</organism>
<dbReference type="PANTHER" id="PTHR43742:SF6">
    <property type="entry name" value="OXIDOREDUCTASE YYAE-RELATED"/>
    <property type="match status" value="1"/>
</dbReference>
<keyword evidence="1" id="KW-0004">4Fe-4S</keyword>
<dbReference type="GO" id="GO:0016491">
    <property type="term" value="F:oxidoreductase activity"/>
    <property type="evidence" value="ECO:0007669"/>
    <property type="project" value="InterPro"/>
</dbReference>
<dbReference type="AlphaFoldDB" id="X1QMY7"/>
<dbReference type="GO" id="GO:0051539">
    <property type="term" value="F:4 iron, 4 sulfur cluster binding"/>
    <property type="evidence" value="ECO:0007669"/>
    <property type="project" value="UniProtKB-KW"/>
</dbReference>
<protein>
    <recommendedName>
        <fullName evidence="5">4Fe-4S Mo/W bis-MGD-type domain-containing protein</fullName>
    </recommendedName>
</protein>
<dbReference type="SUPFAM" id="SSF53706">
    <property type="entry name" value="Formate dehydrogenase/DMSO reductase, domains 1-3"/>
    <property type="match status" value="1"/>
</dbReference>
<evidence type="ECO:0000313" key="6">
    <source>
        <dbReference type="EMBL" id="GAI69907.1"/>
    </source>
</evidence>
<name>X1QMY7_9ZZZZ</name>
<evidence type="ECO:0000256" key="1">
    <source>
        <dbReference type="ARBA" id="ARBA00022485"/>
    </source>
</evidence>
<evidence type="ECO:0000256" key="2">
    <source>
        <dbReference type="ARBA" id="ARBA00022723"/>
    </source>
</evidence>
<dbReference type="Pfam" id="PF00384">
    <property type="entry name" value="Molybdopterin"/>
    <property type="match status" value="1"/>
</dbReference>
<dbReference type="InterPro" id="IPR006656">
    <property type="entry name" value="Mopterin_OxRdtase"/>
</dbReference>
<evidence type="ECO:0000256" key="3">
    <source>
        <dbReference type="ARBA" id="ARBA00023004"/>
    </source>
</evidence>
<accession>X1QMY7</accession>
<dbReference type="PANTHER" id="PTHR43742">
    <property type="entry name" value="TRIMETHYLAMINE-N-OXIDE REDUCTASE"/>
    <property type="match status" value="1"/>
</dbReference>
<feature type="non-terminal residue" evidence="6">
    <location>
        <position position="149"/>
    </location>
</feature>
<evidence type="ECO:0000259" key="5">
    <source>
        <dbReference type="PROSITE" id="PS51669"/>
    </source>
</evidence>
<dbReference type="GO" id="GO:0046872">
    <property type="term" value="F:metal ion binding"/>
    <property type="evidence" value="ECO:0007669"/>
    <property type="project" value="UniProtKB-KW"/>
</dbReference>
<dbReference type="Pfam" id="PF04879">
    <property type="entry name" value="Molybdop_Fe4S4"/>
    <property type="match status" value="1"/>
</dbReference>
<keyword evidence="4" id="KW-0411">Iron-sulfur</keyword>
<proteinExistence type="predicted"/>
<evidence type="ECO:0000256" key="4">
    <source>
        <dbReference type="ARBA" id="ARBA00023014"/>
    </source>
</evidence>
<dbReference type="SMART" id="SM00926">
    <property type="entry name" value="Molybdop_Fe4S4"/>
    <property type="match status" value="1"/>
</dbReference>
<comment type="caution">
    <text evidence="6">The sequence shown here is derived from an EMBL/GenBank/DDBJ whole genome shotgun (WGS) entry which is preliminary data.</text>
</comment>
<dbReference type="PROSITE" id="PS51669">
    <property type="entry name" value="4FE4S_MOW_BIS_MGD"/>
    <property type="match status" value="1"/>
</dbReference>
<gene>
    <name evidence="6" type="ORF">S12H4_11361</name>
</gene>
<reference evidence="6" key="1">
    <citation type="journal article" date="2014" name="Front. Microbiol.">
        <title>High frequency of phylogenetically diverse reductive dehalogenase-homologous genes in deep subseafloor sedimentary metagenomes.</title>
        <authorList>
            <person name="Kawai M."/>
            <person name="Futagami T."/>
            <person name="Toyoda A."/>
            <person name="Takaki Y."/>
            <person name="Nishi S."/>
            <person name="Hori S."/>
            <person name="Arai W."/>
            <person name="Tsubouchi T."/>
            <person name="Morono Y."/>
            <person name="Uchiyama I."/>
            <person name="Ito T."/>
            <person name="Fujiyama A."/>
            <person name="Inagaki F."/>
            <person name="Takami H."/>
        </authorList>
    </citation>
    <scope>NUCLEOTIDE SEQUENCE</scope>
    <source>
        <strain evidence="6">Expedition CK06-06</strain>
    </source>
</reference>
<feature type="domain" description="4Fe-4S Mo/W bis-MGD-type" evidence="5">
    <location>
        <begin position="13"/>
        <end position="69"/>
    </location>
</feature>
<dbReference type="PROSITE" id="PS00551">
    <property type="entry name" value="MOLYBDOPTERIN_PROK_1"/>
    <property type="match status" value="1"/>
</dbReference>
<keyword evidence="2" id="KW-0479">Metal-binding</keyword>
<dbReference type="Gene3D" id="3.40.50.740">
    <property type="match status" value="1"/>
</dbReference>
<dbReference type="InterPro" id="IPR006963">
    <property type="entry name" value="Mopterin_OxRdtase_4Fe-4S_dom"/>
</dbReference>
<dbReference type="InterPro" id="IPR050612">
    <property type="entry name" value="Prok_Mopterin_Oxidored"/>
</dbReference>
<sequence length="149" mass="16754">MINNKADMDEDSEKIINTGCCHDCGGRCVLKAHVKNGKITRIETDNEKEPQLRACSRGRAYRQRVYSEERLKYPLRRVGERGEGKFERISWEEALNNVASKILEIKDKYGNSAILFVPGGGNQGMLHGVTPVGLMLNQIGGYTRMWGIP</sequence>
<dbReference type="EMBL" id="BARW01005083">
    <property type="protein sequence ID" value="GAI69907.1"/>
    <property type="molecule type" value="Genomic_DNA"/>
</dbReference>